<reference evidence="1" key="1">
    <citation type="submission" date="2020-10" db="EMBL/GenBank/DDBJ databases">
        <authorList>
            <person name="Han B."/>
            <person name="Lu T."/>
            <person name="Zhao Q."/>
            <person name="Huang X."/>
            <person name="Zhao Y."/>
        </authorList>
    </citation>
    <scope>NUCLEOTIDE SEQUENCE</scope>
</reference>
<comment type="caution">
    <text evidence="1">The sequence shown here is derived from an EMBL/GenBank/DDBJ whole genome shotgun (WGS) entry which is preliminary data.</text>
</comment>
<dbReference type="AlphaFoldDB" id="A0A811PCL3"/>
<evidence type="ECO:0000313" key="1">
    <source>
        <dbReference type="EMBL" id="CAD6238296.1"/>
    </source>
</evidence>
<accession>A0A811PCL3</accession>
<protein>
    <submittedName>
        <fullName evidence="1">Uncharacterized protein</fullName>
    </submittedName>
</protein>
<name>A0A811PCL3_9POAL</name>
<dbReference type="OrthoDB" id="1001427at2759"/>
<evidence type="ECO:0000313" key="2">
    <source>
        <dbReference type="Proteomes" id="UP000604825"/>
    </source>
</evidence>
<sequence length="72" mass="7717">MRDLGNAGISGPLVPDLGGLKNLQYLCLDGFAGNPYLSDGCQDINECQSPELQISIQQWGIKVVLVYPAHTA</sequence>
<proteinExistence type="predicted"/>
<dbReference type="EMBL" id="CAJGYO010000006">
    <property type="protein sequence ID" value="CAD6238296.1"/>
    <property type="molecule type" value="Genomic_DNA"/>
</dbReference>
<keyword evidence="2" id="KW-1185">Reference proteome</keyword>
<gene>
    <name evidence="1" type="ORF">NCGR_LOCUS25576</name>
</gene>
<organism evidence="1 2">
    <name type="scientific">Miscanthus lutarioriparius</name>
    <dbReference type="NCBI Taxonomy" id="422564"/>
    <lineage>
        <taxon>Eukaryota</taxon>
        <taxon>Viridiplantae</taxon>
        <taxon>Streptophyta</taxon>
        <taxon>Embryophyta</taxon>
        <taxon>Tracheophyta</taxon>
        <taxon>Spermatophyta</taxon>
        <taxon>Magnoliopsida</taxon>
        <taxon>Liliopsida</taxon>
        <taxon>Poales</taxon>
        <taxon>Poaceae</taxon>
        <taxon>PACMAD clade</taxon>
        <taxon>Panicoideae</taxon>
        <taxon>Andropogonodae</taxon>
        <taxon>Andropogoneae</taxon>
        <taxon>Saccharinae</taxon>
        <taxon>Miscanthus</taxon>
    </lineage>
</organism>
<dbReference type="Proteomes" id="UP000604825">
    <property type="component" value="Unassembled WGS sequence"/>
</dbReference>